<dbReference type="PANTHER" id="PTHR42648:SF18">
    <property type="entry name" value="RETROTRANSPOSON, UNCLASSIFIED-LIKE PROTEIN"/>
    <property type="match status" value="1"/>
</dbReference>
<dbReference type="PANTHER" id="PTHR42648">
    <property type="entry name" value="TRANSPOSASE, PUTATIVE-RELATED"/>
    <property type="match status" value="1"/>
</dbReference>
<dbReference type="EMBL" id="SMMG02000001">
    <property type="protein sequence ID" value="KAA3488669.1"/>
    <property type="molecule type" value="Genomic_DNA"/>
</dbReference>
<evidence type="ECO:0000313" key="3">
    <source>
        <dbReference type="Proteomes" id="UP000325315"/>
    </source>
</evidence>
<dbReference type="GO" id="GO:0003676">
    <property type="term" value="F:nucleic acid binding"/>
    <property type="evidence" value="ECO:0007669"/>
    <property type="project" value="InterPro"/>
</dbReference>
<dbReference type="GO" id="GO:0015074">
    <property type="term" value="P:DNA integration"/>
    <property type="evidence" value="ECO:0007669"/>
    <property type="project" value="InterPro"/>
</dbReference>
<dbReference type="AlphaFoldDB" id="A0A5B6X365"/>
<comment type="caution">
    <text evidence="2">The sequence shown here is derived from an EMBL/GenBank/DDBJ whole genome shotgun (WGS) entry which is preliminary data.</text>
</comment>
<dbReference type="Gene3D" id="3.30.420.10">
    <property type="entry name" value="Ribonuclease H-like superfamily/Ribonuclease H"/>
    <property type="match status" value="1"/>
</dbReference>
<feature type="domain" description="Integrase catalytic" evidence="1">
    <location>
        <begin position="25"/>
        <end position="117"/>
    </location>
</feature>
<protein>
    <submittedName>
        <fullName evidence="2">Retrovirus-related Pol polyprotein from transposon TNT 1-94</fullName>
    </submittedName>
</protein>
<organism evidence="2 3">
    <name type="scientific">Gossypium australe</name>
    <dbReference type="NCBI Taxonomy" id="47621"/>
    <lineage>
        <taxon>Eukaryota</taxon>
        <taxon>Viridiplantae</taxon>
        <taxon>Streptophyta</taxon>
        <taxon>Embryophyta</taxon>
        <taxon>Tracheophyta</taxon>
        <taxon>Spermatophyta</taxon>
        <taxon>Magnoliopsida</taxon>
        <taxon>eudicotyledons</taxon>
        <taxon>Gunneridae</taxon>
        <taxon>Pentapetalae</taxon>
        <taxon>rosids</taxon>
        <taxon>malvids</taxon>
        <taxon>Malvales</taxon>
        <taxon>Malvaceae</taxon>
        <taxon>Malvoideae</taxon>
        <taxon>Gossypium</taxon>
    </lineage>
</organism>
<dbReference type="InterPro" id="IPR001584">
    <property type="entry name" value="Integrase_cat-core"/>
</dbReference>
<dbReference type="PROSITE" id="PS50994">
    <property type="entry name" value="INTEGRASE"/>
    <property type="match status" value="1"/>
</dbReference>
<accession>A0A5B6X365</accession>
<reference evidence="2" key="1">
    <citation type="submission" date="2019-08" db="EMBL/GenBank/DDBJ databases">
        <authorList>
            <person name="Liu F."/>
        </authorList>
    </citation>
    <scope>NUCLEOTIDE SEQUENCE [LARGE SCALE GENOMIC DNA]</scope>
    <source>
        <strain evidence="2">PA1801</strain>
        <tissue evidence="2">Leaf</tissue>
    </source>
</reference>
<dbReference type="InterPro" id="IPR036397">
    <property type="entry name" value="RNaseH_sf"/>
</dbReference>
<dbReference type="Proteomes" id="UP000325315">
    <property type="component" value="Unassembled WGS sequence"/>
</dbReference>
<gene>
    <name evidence="2" type="ORF">EPI10_032396</name>
</gene>
<evidence type="ECO:0000259" key="1">
    <source>
        <dbReference type="PROSITE" id="PS50994"/>
    </source>
</evidence>
<dbReference type="OrthoDB" id="1751483at2759"/>
<evidence type="ECO:0000313" key="2">
    <source>
        <dbReference type="EMBL" id="KAA3488669.1"/>
    </source>
</evidence>
<proteinExistence type="predicted"/>
<name>A0A5B6X365_9ROSI</name>
<sequence length="117" mass="13775">MTIDLLELDDHIPTCKTCHLESKIESHFPRQHGEPLLIHTDFSGLQRTLSLVGSWYYAAFIDDFIRMCWIFFLKFKSEMAGVFWKFNKTVENQSGNQIQILRSDNCKEYTSKNFNAF</sequence>
<keyword evidence="3" id="KW-1185">Reference proteome</keyword>
<dbReference type="InterPro" id="IPR039537">
    <property type="entry name" value="Retrotran_Ty1/copia-like"/>
</dbReference>
<dbReference type="SUPFAM" id="SSF53098">
    <property type="entry name" value="Ribonuclease H-like"/>
    <property type="match status" value="1"/>
</dbReference>
<dbReference type="InterPro" id="IPR012337">
    <property type="entry name" value="RNaseH-like_sf"/>
</dbReference>